<evidence type="ECO:0000256" key="7">
    <source>
        <dbReference type="NCBIfam" id="TIGR02127"/>
    </source>
</evidence>
<dbReference type="GO" id="GO:0044205">
    <property type="term" value="P:'de novo' UMP biosynthetic process"/>
    <property type="evidence" value="ECO:0007669"/>
    <property type="project" value="UniProtKB-UniPathway"/>
</dbReference>
<evidence type="ECO:0000256" key="5">
    <source>
        <dbReference type="ARBA" id="ARBA00023239"/>
    </source>
</evidence>
<comment type="catalytic activity">
    <reaction evidence="6">
        <text>orotidine 5'-phosphate + H(+) = UMP + CO2</text>
        <dbReference type="Rhea" id="RHEA:11596"/>
        <dbReference type="ChEBI" id="CHEBI:15378"/>
        <dbReference type="ChEBI" id="CHEBI:16526"/>
        <dbReference type="ChEBI" id="CHEBI:57538"/>
        <dbReference type="ChEBI" id="CHEBI:57865"/>
        <dbReference type="EC" id="4.1.1.23"/>
    </reaction>
</comment>
<protein>
    <recommendedName>
        <fullName evidence="7">Orotidine-5'-phosphate decarboxylase</fullName>
        <ecNumber evidence="7">4.1.1.23</ecNumber>
    </recommendedName>
</protein>
<dbReference type="GO" id="GO:0004590">
    <property type="term" value="F:orotidine-5'-phosphate decarboxylase activity"/>
    <property type="evidence" value="ECO:0007669"/>
    <property type="project" value="UniProtKB-UniRule"/>
</dbReference>
<dbReference type="NCBIfam" id="TIGR02127">
    <property type="entry name" value="pyrF_sub2"/>
    <property type="match status" value="1"/>
</dbReference>
<comment type="pathway">
    <text evidence="1">Pyrimidine metabolism; UMP biosynthesis via de novo pathway; UMP from orotate: step 2/2.</text>
</comment>
<sequence>MIIDKYNKRVKKVDSLLCVGLDSDFKRIPKRFLNMKFPQFEFNKWIIKETHEYVSAYKSNSAFYEARGDKGIRELKMTIDYLIDKYPDIFMILDAKRADIGNTNNGYVDFIFDWLNFDAVTLHPYLGVEALQPFLDRADKGCIILCRTSNLGAGEFQNLEIGNKPLWQIVAEKVSGDWNKNENCMLVVGATYPKEMQKIRSLVGNMIILVPGIGAQGGSVKEVMNAGLDSDGLGLIINSSRGIIFSDNPREEAKKLCEEIRKYKN</sequence>
<evidence type="ECO:0000256" key="1">
    <source>
        <dbReference type="ARBA" id="ARBA00004861"/>
    </source>
</evidence>
<comment type="similarity">
    <text evidence="2">Belongs to the OMP decarboxylase family. Type 2 subfamily.</text>
</comment>
<accession>A0A2J0MDY2</accession>
<evidence type="ECO:0000256" key="2">
    <source>
        <dbReference type="ARBA" id="ARBA00008847"/>
    </source>
</evidence>
<dbReference type="AlphaFoldDB" id="A0A2J0MDY2"/>
<dbReference type="PANTHER" id="PTHR43375:SF1">
    <property type="entry name" value="OROTIDINE 5'-PHOSPHATE DECARBOXYLASE"/>
    <property type="match status" value="1"/>
</dbReference>
<gene>
    <name evidence="9" type="primary">pyrF</name>
    <name evidence="9" type="ORF">COX94_01625</name>
</gene>
<dbReference type="EC" id="4.1.1.23" evidence="7"/>
<reference evidence="10" key="1">
    <citation type="submission" date="2017-09" db="EMBL/GenBank/DDBJ databases">
        <title>Depth-based differentiation of microbial function through sediment-hosted aquifers and enrichment of novel symbionts in the deep terrestrial subsurface.</title>
        <authorList>
            <person name="Probst A.J."/>
            <person name="Ladd B."/>
            <person name="Jarett J.K."/>
            <person name="Geller-Mcgrath D.E."/>
            <person name="Sieber C.M.K."/>
            <person name="Emerson J.B."/>
            <person name="Anantharaman K."/>
            <person name="Thomas B.C."/>
            <person name="Malmstrom R."/>
            <person name="Stieglmeier M."/>
            <person name="Klingl A."/>
            <person name="Woyke T."/>
            <person name="Ryan C.M."/>
            <person name="Banfield J.F."/>
        </authorList>
    </citation>
    <scope>NUCLEOTIDE SEQUENCE [LARGE SCALE GENOMIC DNA]</scope>
</reference>
<dbReference type="PANTHER" id="PTHR43375">
    <property type="entry name" value="OROTIDINE 5'-PHOSPHATE DECARBOXYLASE"/>
    <property type="match status" value="1"/>
</dbReference>
<keyword evidence="3" id="KW-0210">Decarboxylase</keyword>
<dbReference type="SUPFAM" id="SSF51366">
    <property type="entry name" value="Ribulose-phoshate binding barrel"/>
    <property type="match status" value="1"/>
</dbReference>
<feature type="domain" description="Orotidine 5'-phosphate decarboxylase" evidence="8">
    <location>
        <begin position="16"/>
        <end position="256"/>
    </location>
</feature>
<dbReference type="GO" id="GO:0006207">
    <property type="term" value="P:'de novo' pyrimidine nucleobase biosynthetic process"/>
    <property type="evidence" value="ECO:0007669"/>
    <property type="project" value="InterPro"/>
</dbReference>
<evidence type="ECO:0000256" key="4">
    <source>
        <dbReference type="ARBA" id="ARBA00022975"/>
    </source>
</evidence>
<dbReference type="InterPro" id="IPR001754">
    <property type="entry name" value="OMPdeCOase_dom"/>
</dbReference>
<dbReference type="InterPro" id="IPR011060">
    <property type="entry name" value="RibuloseP-bd_barrel"/>
</dbReference>
<organism evidence="9 10">
    <name type="scientific">Candidatus Nomurabacteria bacterium CG_4_10_14_0_2_um_filter_33_9</name>
    <dbReference type="NCBI Taxonomy" id="1974728"/>
    <lineage>
        <taxon>Bacteria</taxon>
        <taxon>Candidatus Nomuraibacteriota</taxon>
    </lineage>
</organism>
<dbReference type="Gene3D" id="3.20.20.70">
    <property type="entry name" value="Aldolase class I"/>
    <property type="match status" value="1"/>
</dbReference>
<comment type="caution">
    <text evidence="9">The sequence shown here is derived from an EMBL/GenBank/DDBJ whole genome shotgun (WGS) entry which is preliminary data.</text>
</comment>
<evidence type="ECO:0000259" key="8">
    <source>
        <dbReference type="SMART" id="SM00934"/>
    </source>
</evidence>
<dbReference type="UniPathway" id="UPA00070">
    <property type="reaction ID" value="UER00120"/>
</dbReference>
<evidence type="ECO:0000256" key="3">
    <source>
        <dbReference type="ARBA" id="ARBA00022793"/>
    </source>
</evidence>
<dbReference type="Pfam" id="PF00215">
    <property type="entry name" value="OMPdecase"/>
    <property type="match status" value="1"/>
</dbReference>
<evidence type="ECO:0000256" key="6">
    <source>
        <dbReference type="ARBA" id="ARBA00049157"/>
    </source>
</evidence>
<keyword evidence="5" id="KW-0456">Lyase</keyword>
<dbReference type="SMART" id="SM00934">
    <property type="entry name" value="OMPdecase"/>
    <property type="match status" value="1"/>
</dbReference>
<name>A0A2J0MDY2_9BACT</name>
<dbReference type="InterPro" id="IPR011995">
    <property type="entry name" value="OMPdecase_type-2"/>
</dbReference>
<evidence type="ECO:0000313" key="10">
    <source>
        <dbReference type="Proteomes" id="UP000229132"/>
    </source>
</evidence>
<dbReference type="EMBL" id="PFOX01000030">
    <property type="protein sequence ID" value="PIZ85907.1"/>
    <property type="molecule type" value="Genomic_DNA"/>
</dbReference>
<dbReference type="CDD" id="cd04725">
    <property type="entry name" value="OMP_decarboxylase_like"/>
    <property type="match status" value="1"/>
</dbReference>
<dbReference type="InterPro" id="IPR013785">
    <property type="entry name" value="Aldolase_TIM"/>
</dbReference>
<evidence type="ECO:0000313" key="9">
    <source>
        <dbReference type="EMBL" id="PIZ85907.1"/>
    </source>
</evidence>
<dbReference type="Proteomes" id="UP000229132">
    <property type="component" value="Unassembled WGS sequence"/>
</dbReference>
<keyword evidence="4" id="KW-0665">Pyrimidine biosynthesis</keyword>
<proteinExistence type="inferred from homology"/>